<dbReference type="PANTHER" id="PTHR37312:SF1">
    <property type="entry name" value="MEMBRANE-BOUND ACYLTRANSFERASE YKRP-RELATED"/>
    <property type="match status" value="1"/>
</dbReference>
<dbReference type="AlphaFoldDB" id="A0AAC9J940"/>
<dbReference type="InterPro" id="IPR002656">
    <property type="entry name" value="Acyl_transf_3_dom"/>
</dbReference>
<accession>A0AAC9J940</accession>
<feature type="transmembrane region" description="Helical" evidence="1">
    <location>
        <begin position="61"/>
        <end position="80"/>
    </location>
</feature>
<reference evidence="3 4" key="1">
    <citation type="submission" date="2016-11" db="EMBL/GenBank/DDBJ databases">
        <title>Networking in microbes: conjugative elements and plasmids in the genus Alteromonas.</title>
        <authorList>
            <person name="Lopez-Perez M."/>
            <person name="Ramon-Marco N."/>
            <person name="Rodriguez-Valera F."/>
        </authorList>
    </citation>
    <scope>NUCLEOTIDE SEQUENCE [LARGE SCALE GENOMIC DNA]</scope>
    <source>
        <strain evidence="3 4">CP48</strain>
    </source>
</reference>
<dbReference type="Proteomes" id="UP000182101">
    <property type="component" value="Chromosome"/>
</dbReference>
<sequence length="306" mass="34849">MKPTIFTLQKADSLLKPYATVLTIALLCSYFLLDDGSLLRNIAYVAYGNGLTLERSLGWSWVPLWFLPHLFLVYFFCYVLHKSLYYQELSTYLQFIVIISLVVLGSVSIDMFMEKEFTFFGVSFVAPGLPFSADILFLTSSFFLAGALFKRYIVTFSTNICFAFICFLLFIFISEFTNANISLNARIFTSPFLAMIAALCGIYLILTISVIINMRPWLSYIPSKFGSASLYILLFHSIIDNSVYRRLSFENEDIVLTIIKATVAFLLSLTLPLFLKRVIESNIVLSLGFVAFKNNRLLKRRKSGQV</sequence>
<keyword evidence="1" id="KW-0812">Transmembrane</keyword>
<feature type="transmembrane region" description="Helical" evidence="1">
    <location>
        <begin position="193"/>
        <end position="214"/>
    </location>
</feature>
<organism evidence="3 4">
    <name type="scientific">Alteromonas mediterranea</name>
    <dbReference type="NCBI Taxonomy" id="314275"/>
    <lineage>
        <taxon>Bacteria</taxon>
        <taxon>Pseudomonadati</taxon>
        <taxon>Pseudomonadota</taxon>
        <taxon>Gammaproteobacteria</taxon>
        <taxon>Alteromonadales</taxon>
        <taxon>Alteromonadaceae</taxon>
        <taxon>Alteromonas/Salinimonas group</taxon>
        <taxon>Alteromonas</taxon>
    </lineage>
</organism>
<gene>
    <name evidence="3" type="ORF">BM524_07265</name>
</gene>
<feature type="transmembrane region" description="Helical" evidence="1">
    <location>
        <begin position="221"/>
        <end position="239"/>
    </location>
</feature>
<dbReference type="Pfam" id="PF01757">
    <property type="entry name" value="Acyl_transf_3"/>
    <property type="match status" value="1"/>
</dbReference>
<feature type="transmembrane region" description="Helical" evidence="1">
    <location>
        <begin position="92"/>
        <end position="113"/>
    </location>
</feature>
<evidence type="ECO:0000259" key="2">
    <source>
        <dbReference type="Pfam" id="PF01757"/>
    </source>
</evidence>
<feature type="transmembrane region" description="Helical" evidence="1">
    <location>
        <begin position="119"/>
        <end position="145"/>
    </location>
</feature>
<evidence type="ECO:0000256" key="1">
    <source>
        <dbReference type="SAM" id="Phobius"/>
    </source>
</evidence>
<keyword evidence="1" id="KW-1133">Transmembrane helix</keyword>
<keyword evidence="1" id="KW-0472">Membrane</keyword>
<dbReference type="EMBL" id="CP018024">
    <property type="protein sequence ID" value="APD89609.1"/>
    <property type="molecule type" value="Genomic_DNA"/>
</dbReference>
<feature type="transmembrane region" description="Helical" evidence="1">
    <location>
        <begin position="254"/>
        <end position="275"/>
    </location>
</feature>
<evidence type="ECO:0000313" key="4">
    <source>
        <dbReference type="Proteomes" id="UP000182101"/>
    </source>
</evidence>
<dbReference type="PANTHER" id="PTHR37312">
    <property type="entry name" value="MEMBRANE-BOUND ACYLTRANSFERASE YKRP-RELATED"/>
    <property type="match status" value="1"/>
</dbReference>
<name>A0AAC9J940_9ALTE</name>
<feature type="transmembrane region" description="Helical" evidence="1">
    <location>
        <begin position="15"/>
        <end position="33"/>
    </location>
</feature>
<proteinExistence type="predicted"/>
<dbReference type="GO" id="GO:0016747">
    <property type="term" value="F:acyltransferase activity, transferring groups other than amino-acyl groups"/>
    <property type="evidence" value="ECO:0007669"/>
    <property type="project" value="InterPro"/>
</dbReference>
<evidence type="ECO:0000313" key="3">
    <source>
        <dbReference type="EMBL" id="APD89609.1"/>
    </source>
</evidence>
<dbReference type="InterPro" id="IPR052734">
    <property type="entry name" value="Nod_factor_acetyltransferase"/>
</dbReference>
<dbReference type="RefSeq" id="WP_071959025.1">
    <property type="nucleotide sequence ID" value="NZ_CP018024.1"/>
</dbReference>
<feature type="domain" description="Acyltransferase 3" evidence="2">
    <location>
        <begin position="6"/>
        <end position="275"/>
    </location>
</feature>
<protein>
    <recommendedName>
        <fullName evidence="2">Acyltransferase 3 domain-containing protein</fullName>
    </recommendedName>
</protein>
<feature type="transmembrane region" description="Helical" evidence="1">
    <location>
        <begin position="152"/>
        <end position="173"/>
    </location>
</feature>